<dbReference type="Proteomes" id="UP001611397">
    <property type="component" value="Unassembled WGS sequence"/>
</dbReference>
<protein>
    <submittedName>
        <fullName evidence="2">Uncharacterized protein</fullName>
    </submittedName>
</protein>
<evidence type="ECO:0000313" key="3">
    <source>
        <dbReference type="Proteomes" id="UP001611397"/>
    </source>
</evidence>
<dbReference type="RefSeq" id="WP_279616975.1">
    <property type="nucleotide sequence ID" value="NZ_JBIRUT010000030.1"/>
</dbReference>
<evidence type="ECO:0000313" key="2">
    <source>
        <dbReference type="EMBL" id="MFI2162297.1"/>
    </source>
</evidence>
<sequence>MYGDWDLPNKIDVPKQSPGPAIPPHLRHVAELDRARTLETTQ</sequence>
<name>A0ABW7VLQ8_STROI</name>
<evidence type="ECO:0000256" key="1">
    <source>
        <dbReference type="SAM" id="MobiDB-lite"/>
    </source>
</evidence>
<organism evidence="2 3">
    <name type="scientific">Streptomyces olivaceoviridis</name>
    <name type="common">Streptomyces corchorusii</name>
    <dbReference type="NCBI Taxonomy" id="1921"/>
    <lineage>
        <taxon>Bacteria</taxon>
        <taxon>Bacillati</taxon>
        <taxon>Actinomycetota</taxon>
        <taxon>Actinomycetes</taxon>
        <taxon>Kitasatosporales</taxon>
        <taxon>Streptomycetaceae</taxon>
        <taxon>Streptomyces</taxon>
    </lineage>
</organism>
<comment type="caution">
    <text evidence="2">The sequence shown here is derived from an EMBL/GenBank/DDBJ whole genome shotgun (WGS) entry which is preliminary data.</text>
</comment>
<proteinExistence type="predicted"/>
<dbReference type="EMBL" id="JBIRWM010000034">
    <property type="protein sequence ID" value="MFI2162297.1"/>
    <property type="molecule type" value="Genomic_DNA"/>
</dbReference>
<gene>
    <name evidence="2" type="ORF">ACH49L_42810</name>
</gene>
<feature type="region of interest" description="Disordered" evidence="1">
    <location>
        <begin position="1"/>
        <end position="25"/>
    </location>
</feature>
<keyword evidence="3" id="KW-1185">Reference proteome</keyword>
<reference evidence="2 3" key="1">
    <citation type="submission" date="2024-10" db="EMBL/GenBank/DDBJ databases">
        <title>The Natural Products Discovery Center: Release of the First 8490 Sequenced Strains for Exploring Actinobacteria Biosynthetic Diversity.</title>
        <authorList>
            <person name="Kalkreuter E."/>
            <person name="Kautsar S.A."/>
            <person name="Yang D."/>
            <person name="Bader C.D."/>
            <person name="Teijaro C.N."/>
            <person name="Fluegel L."/>
            <person name="Davis C.M."/>
            <person name="Simpson J.R."/>
            <person name="Lauterbach L."/>
            <person name="Steele A.D."/>
            <person name="Gui C."/>
            <person name="Meng S."/>
            <person name="Li G."/>
            <person name="Viehrig K."/>
            <person name="Ye F."/>
            <person name="Su P."/>
            <person name="Kiefer A.F."/>
            <person name="Nichols A."/>
            <person name="Cepeda A.J."/>
            <person name="Yan W."/>
            <person name="Fan B."/>
            <person name="Jiang Y."/>
            <person name="Adhikari A."/>
            <person name="Zheng C.-J."/>
            <person name="Schuster L."/>
            <person name="Cowan T.M."/>
            <person name="Smanski M.J."/>
            <person name="Chevrette M.G."/>
            <person name="De Carvalho L.P.S."/>
            <person name="Shen B."/>
        </authorList>
    </citation>
    <scope>NUCLEOTIDE SEQUENCE [LARGE SCALE GENOMIC DNA]</scope>
    <source>
        <strain evidence="2 3">NPDC020295</strain>
    </source>
</reference>
<accession>A0ABW7VLQ8</accession>